<keyword evidence="2" id="KW-1185">Reference proteome</keyword>
<dbReference type="EMBL" id="MU277195">
    <property type="protein sequence ID" value="KAI0065449.1"/>
    <property type="molecule type" value="Genomic_DNA"/>
</dbReference>
<accession>A0ACB8T9E8</accession>
<organism evidence="1 2">
    <name type="scientific">Artomyces pyxidatus</name>
    <dbReference type="NCBI Taxonomy" id="48021"/>
    <lineage>
        <taxon>Eukaryota</taxon>
        <taxon>Fungi</taxon>
        <taxon>Dikarya</taxon>
        <taxon>Basidiomycota</taxon>
        <taxon>Agaricomycotina</taxon>
        <taxon>Agaricomycetes</taxon>
        <taxon>Russulales</taxon>
        <taxon>Auriscalpiaceae</taxon>
        <taxon>Artomyces</taxon>
    </lineage>
</organism>
<proteinExistence type="predicted"/>
<dbReference type="Proteomes" id="UP000814140">
    <property type="component" value="Unassembled WGS sequence"/>
</dbReference>
<comment type="caution">
    <text evidence="1">The sequence shown here is derived from an EMBL/GenBank/DDBJ whole genome shotgun (WGS) entry which is preliminary data.</text>
</comment>
<reference evidence="1" key="2">
    <citation type="journal article" date="2022" name="New Phytol.">
        <title>Evolutionary transition to the ectomycorrhizal habit in the genomes of a hyperdiverse lineage of mushroom-forming fungi.</title>
        <authorList>
            <person name="Looney B."/>
            <person name="Miyauchi S."/>
            <person name="Morin E."/>
            <person name="Drula E."/>
            <person name="Courty P.E."/>
            <person name="Kohler A."/>
            <person name="Kuo A."/>
            <person name="LaButti K."/>
            <person name="Pangilinan J."/>
            <person name="Lipzen A."/>
            <person name="Riley R."/>
            <person name="Andreopoulos W."/>
            <person name="He G."/>
            <person name="Johnson J."/>
            <person name="Nolan M."/>
            <person name="Tritt A."/>
            <person name="Barry K.W."/>
            <person name="Grigoriev I.V."/>
            <person name="Nagy L.G."/>
            <person name="Hibbett D."/>
            <person name="Henrissat B."/>
            <person name="Matheny P.B."/>
            <person name="Labbe J."/>
            <person name="Martin F.M."/>
        </authorList>
    </citation>
    <scope>NUCLEOTIDE SEQUENCE</scope>
    <source>
        <strain evidence="1">HHB10654</strain>
    </source>
</reference>
<evidence type="ECO:0000313" key="2">
    <source>
        <dbReference type="Proteomes" id="UP000814140"/>
    </source>
</evidence>
<name>A0ACB8T9E8_9AGAM</name>
<protein>
    <submittedName>
        <fullName evidence="1">Uncharacterized protein</fullName>
    </submittedName>
</protein>
<gene>
    <name evidence="1" type="ORF">BV25DRAFT_1868736</name>
</gene>
<sequence length="486" mass="53718">MHRSSLLVPLLVAAHVAARAAHLPEDPFAFPKFRVSFLNGQPVLNETAQRWLRDGLHGCEPEFLDQPWHEARWDTPSPLREIGAGGDDHQATLQAPSSYSLEHMKMGPRNSYLCLIPPSLEQTSPPAEEPQTEVTLAHSWSLLQPLAGSCIYLRQGWFTYAYCHNSHVRQFREMIRAQAHTPGSYQIEEDPDWEAYDLGRAPHPDTDTALTVSEQAALTANLELARTAGSRYLVQRWGDGTVCDKTGKRREIEVQFHCSMTMTDSIMFVKETKTCHYVLVVNTPRLCGEPGFKSRLDHREEALIRCRQIVDSATLAATDDTLPESDHPFRRVKGVPVAPIDAPKGKSDDEQIPPANDDTSSGESSLDSKEIMRQTIAAILAKTNVPGAGGVGAPHVHVEDVGDGEMVIEFISDIDLGDEDLMLEFDLDDDGMPDGKALEEALRAAGYDVRSDVEITKKDKKVKGKGQPTGKVAAHHRRANAGRDEL</sequence>
<reference evidence="1" key="1">
    <citation type="submission" date="2021-03" db="EMBL/GenBank/DDBJ databases">
        <authorList>
            <consortium name="DOE Joint Genome Institute"/>
            <person name="Ahrendt S."/>
            <person name="Looney B.P."/>
            <person name="Miyauchi S."/>
            <person name="Morin E."/>
            <person name="Drula E."/>
            <person name="Courty P.E."/>
            <person name="Chicoki N."/>
            <person name="Fauchery L."/>
            <person name="Kohler A."/>
            <person name="Kuo A."/>
            <person name="Labutti K."/>
            <person name="Pangilinan J."/>
            <person name="Lipzen A."/>
            <person name="Riley R."/>
            <person name="Andreopoulos W."/>
            <person name="He G."/>
            <person name="Johnson J."/>
            <person name="Barry K.W."/>
            <person name="Grigoriev I.V."/>
            <person name="Nagy L."/>
            <person name="Hibbett D."/>
            <person name="Henrissat B."/>
            <person name="Matheny P.B."/>
            <person name="Labbe J."/>
            <person name="Martin F."/>
        </authorList>
    </citation>
    <scope>NUCLEOTIDE SEQUENCE</scope>
    <source>
        <strain evidence="1">HHB10654</strain>
    </source>
</reference>
<evidence type="ECO:0000313" key="1">
    <source>
        <dbReference type="EMBL" id="KAI0065449.1"/>
    </source>
</evidence>